<evidence type="ECO:0000313" key="9">
    <source>
        <dbReference type="Proteomes" id="UP000273083"/>
    </source>
</evidence>
<feature type="domain" description="ABC3 transporter permease C-terminal" evidence="7">
    <location>
        <begin position="65"/>
        <end position="172"/>
    </location>
</feature>
<dbReference type="GO" id="GO:0005886">
    <property type="term" value="C:plasma membrane"/>
    <property type="evidence" value="ECO:0007669"/>
    <property type="project" value="UniProtKB-SubCell"/>
</dbReference>
<evidence type="ECO:0000313" key="8">
    <source>
        <dbReference type="EMBL" id="ROR27409.1"/>
    </source>
</evidence>
<keyword evidence="5 6" id="KW-0472">Membrane</keyword>
<feature type="transmembrane region" description="Helical" evidence="6">
    <location>
        <begin position="590"/>
        <end position="612"/>
    </location>
</feature>
<keyword evidence="4 6" id="KW-1133">Transmembrane helix</keyword>
<dbReference type="AlphaFoldDB" id="A0A3N1XL17"/>
<reference evidence="8 9" key="1">
    <citation type="submission" date="2018-11" db="EMBL/GenBank/DDBJ databases">
        <title>Genomic Encyclopedia of Type Strains, Phase IV (KMG-IV): sequencing the most valuable type-strain genomes for metagenomic binning, comparative biology and taxonomic classification.</title>
        <authorList>
            <person name="Goeker M."/>
        </authorList>
    </citation>
    <scope>NUCLEOTIDE SEQUENCE [LARGE SCALE GENOMIC DNA]</scope>
    <source>
        <strain evidence="8 9">DSM 26537</strain>
    </source>
</reference>
<keyword evidence="6" id="KW-0813">Transport</keyword>
<dbReference type="InterPro" id="IPR027022">
    <property type="entry name" value="ABC_permease_BceB-typ"/>
</dbReference>
<dbReference type="InterPro" id="IPR003838">
    <property type="entry name" value="ABC3_permease_C"/>
</dbReference>
<feature type="transmembrane region" description="Helical" evidence="6">
    <location>
        <begin position="201"/>
        <end position="218"/>
    </location>
</feature>
<dbReference type="InterPro" id="IPR052536">
    <property type="entry name" value="ABC-4_Integral_Memb_Prot"/>
</dbReference>
<evidence type="ECO:0000256" key="3">
    <source>
        <dbReference type="ARBA" id="ARBA00022692"/>
    </source>
</evidence>
<feature type="transmembrane region" description="Helical" evidence="6">
    <location>
        <begin position="531"/>
        <end position="556"/>
    </location>
</feature>
<feature type="transmembrane region" description="Helical" evidence="6">
    <location>
        <begin position="624"/>
        <end position="645"/>
    </location>
</feature>
<dbReference type="RefSeq" id="WP_123609657.1">
    <property type="nucleotide sequence ID" value="NZ_RJVG01000006.1"/>
</dbReference>
<dbReference type="GO" id="GO:0055085">
    <property type="term" value="P:transmembrane transport"/>
    <property type="evidence" value="ECO:0007669"/>
    <property type="project" value="UniProtKB-UniRule"/>
</dbReference>
<comment type="similarity">
    <text evidence="6">Belongs to the ABC-4 integral membrane protein family.</text>
</comment>
<feature type="transmembrane region" description="Helical" evidence="6">
    <location>
        <begin position="149"/>
        <end position="172"/>
    </location>
</feature>
<accession>A0A3N1XL17</accession>
<evidence type="ECO:0000256" key="5">
    <source>
        <dbReference type="ARBA" id="ARBA00023136"/>
    </source>
</evidence>
<feature type="transmembrane region" description="Helical" evidence="6">
    <location>
        <begin position="21"/>
        <end position="38"/>
    </location>
</feature>
<evidence type="ECO:0000259" key="7">
    <source>
        <dbReference type="Pfam" id="PF02687"/>
    </source>
</evidence>
<feature type="transmembrane region" description="Helical" evidence="6">
    <location>
        <begin position="58"/>
        <end position="78"/>
    </location>
</feature>
<dbReference type="Proteomes" id="UP000273083">
    <property type="component" value="Unassembled WGS sequence"/>
</dbReference>
<keyword evidence="2 6" id="KW-1003">Cell membrane</keyword>
<comment type="caution">
    <text evidence="8">The sequence shown here is derived from an EMBL/GenBank/DDBJ whole genome shotgun (WGS) entry which is preliminary data.</text>
</comment>
<feature type="transmembrane region" description="Helical" evidence="6">
    <location>
        <begin position="230"/>
        <end position="254"/>
    </location>
</feature>
<gene>
    <name evidence="8" type="ORF">EDD66_106106</name>
</gene>
<dbReference type="PANTHER" id="PTHR46795">
    <property type="entry name" value="ABC TRANSPORTER PERMEASE-RELATED-RELATED"/>
    <property type="match status" value="1"/>
</dbReference>
<feature type="transmembrane region" description="Helical" evidence="6">
    <location>
        <begin position="106"/>
        <end position="129"/>
    </location>
</feature>
<evidence type="ECO:0000256" key="6">
    <source>
        <dbReference type="PIRNR" id="PIRNR018968"/>
    </source>
</evidence>
<dbReference type="PIRSF" id="PIRSF018968">
    <property type="entry name" value="ABC_permease_BceB"/>
    <property type="match status" value="1"/>
</dbReference>
<comment type="subcellular location">
    <subcellularLocation>
        <location evidence="1 6">Cell membrane</location>
        <topology evidence="1 6">Multi-pass membrane protein</topology>
    </subcellularLocation>
</comment>
<dbReference type="PANTHER" id="PTHR46795:SF3">
    <property type="entry name" value="ABC TRANSPORTER PERMEASE"/>
    <property type="match status" value="1"/>
</dbReference>
<protein>
    <submittedName>
        <fullName evidence="8">Putative ABC transport system permease protein</fullName>
    </submittedName>
</protein>
<evidence type="ECO:0000256" key="2">
    <source>
        <dbReference type="ARBA" id="ARBA00022475"/>
    </source>
</evidence>
<evidence type="ECO:0000256" key="4">
    <source>
        <dbReference type="ARBA" id="ARBA00022989"/>
    </source>
</evidence>
<dbReference type="OrthoDB" id="9781780at2"/>
<organism evidence="8 9">
    <name type="scientific">Mobilisporobacter senegalensis</name>
    <dbReference type="NCBI Taxonomy" id="1329262"/>
    <lineage>
        <taxon>Bacteria</taxon>
        <taxon>Bacillati</taxon>
        <taxon>Bacillota</taxon>
        <taxon>Clostridia</taxon>
        <taxon>Lachnospirales</taxon>
        <taxon>Lachnospiraceae</taxon>
        <taxon>Mobilisporobacter</taxon>
    </lineage>
</organism>
<sequence>MNNLIYPKLALTNIKKNSKNYVPYILTCIGTVIMYYIMYSMSINQGLDQMSGGNDLKMILNLGNYVIALFSVIFLFYTNSFLIKQRKKEFGLFNILGMEKRHLSKIVMYETLYVALVSLILGLLGGILLNKLMFLMLLKILNFEVPMGFFISIKAIIATLILFGIIFILTLLNTMRQIHLAKPIELLKGGQTGEREPKTKWVYVGIGLLCLGGGYYIAITTKEPLAALSYFFLAVILVIIGTYCLFTAISIAFLKFLRKNKGYYYKTKHFISVSGMIYRMKQNAVGLANICVLSTMVLVIVSTTISLYIGMEDVLRNRYPRDIIVNTGTFLEEDGDQIRKIIDDTLEKHQLTGKNRIDLEVISFVAKQKGNVFSTGQMTDSSLTGFTGLYFIPLEDYNRNTGKEEILEENEILLFTQDRTLKGNEIIILDETFTVKDRLKNFIDGFDKVDVVNNQYIVVKNMSVVDEIRIKVGDVYGEEMANPTTYIGFDLDASDEEIIAVHNEMRDIIKKDYPDCFFDAAAVSKESFYSVYGGLFFLGIFLGILFMMATILIIYYKQISEGYEDKERFAIMKKVGLSHDEVKKIIHSQVLTVFFLPLITAVIHIAFAFQVITKLLTIFNLTNVMLFALCTCGTILVFACFYGIIYTMTAKEYYMIVK</sequence>
<feature type="transmembrane region" description="Helical" evidence="6">
    <location>
        <begin position="286"/>
        <end position="311"/>
    </location>
</feature>
<dbReference type="EMBL" id="RJVG01000006">
    <property type="protein sequence ID" value="ROR27409.1"/>
    <property type="molecule type" value="Genomic_DNA"/>
</dbReference>
<dbReference type="Pfam" id="PF02687">
    <property type="entry name" value="FtsX"/>
    <property type="match status" value="1"/>
</dbReference>
<keyword evidence="9" id="KW-1185">Reference proteome</keyword>
<keyword evidence="3 6" id="KW-0812">Transmembrane</keyword>
<name>A0A3N1XL17_9FIRM</name>
<evidence type="ECO:0000256" key="1">
    <source>
        <dbReference type="ARBA" id="ARBA00004651"/>
    </source>
</evidence>
<proteinExistence type="inferred from homology"/>